<dbReference type="CDD" id="cd14014">
    <property type="entry name" value="STKc_PknB_like"/>
    <property type="match status" value="1"/>
</dbReference>
<protein>
    <submittedName>
        <fullName evidence="6">EAL domain-containing protein</fullName>
    </submittedName>
</protein>
<dbReference type="InterPro" id="IPR029787">
    <property type="entry name" value="Nucleotide_cyclase"/>
</dbReference>
<evidence type="ECO:0000259" key="3">
    <source>
        <dbReference type="PROSITE" id="PS50011"/>
    </source>
</evidence>
<gene>
    <name evidence="6" type="ORF">ENR64_09270</name>
</gene>
<name>A0A7C3PPC6_9CYAN</name>
<dbReference type="SMART" id="SM00220">
    <property type="entry name" value="S_TKc"/>
    <property type="match status" value="1"/>
</dbReference>
<accession>A0A7C3PPC6</accession>
<dbReference type="PROSITE" id="PS00108">
    <property type="entry name" value="PROTEIN_KINASE_ST"/>
    <property type="match status" value="1"/>
</dbReference>
<dbReference type="GO" id="GO:0016020">
    <property type="term" value="C:membrane"/>
    <property type="evidence" value="ECO:0007669"/>
    <property type="project" value="UniProtKB-SubCell"/>
</dbReference>
<dbReference type="SUPFAM" id="SSF56112">
    <property type="entry name" value="Protein kinase-like (PK-like)"/>
    <property type="match status" value="1"/>
</dbReference>
<feature type="domain" description="EAL" evidence="4">
    <location>
        <begin position="1711"/>
        <end position="1965"/>
    </location>
</feature>
<dbReference type="Gene3D" id="3.30.450.40">
    <property type="match status" value="1"/>
</dbReference>
<evidence type="ECO:0000256" key="1">
    <source>
        <dbReference type="ARBA" id="ARBA00004167"/>
    </source>
</evidence>
<evidence type="ECO:0000259" key="5">
    <source>
        <dbReference type="PROSITE" id="PS50887"/>
    </source>
</evidence>
<dbReference type="InterPro" id="IPR000160">
    <property type="entry name" value="GGDEF_dom"/>
</dbReference>
<feature type="coiled-coil region" evidence="2">
    <location>
        <begin position="1503"/>
        <end position="1533"/>
    </location>
</feature>
<reference evidence="6" key="1">
    <citation type="journal article" date="2020" name="mSystems">
        <title>Genome- and Community-Level Interaction Insights into Carbon Utilization and Element Cycling Functions of Hydrothermarchaeota in Hydrothermal Sediment.</title>
        <authorList>
            <person name="Zhou Z."/>
            <person name="Liu Y."/>
            <person name="Xu W."/>
            <person name="Pan J."/>
            <person name="Luo Z.H."/>
            <person name="Li M."/>
        </authorList>
    </citation>
    <scope>NUCLEOTIDE SEQUENCE [LARGE SCALE GENOMIC DNA]</scope>
    <source>
        <strain evidence="6">SpSt-418</strain>
    </source>
</reference>
<dbReference type="Pfam" id="PF13191">
    <property type="entry name" value="AAA_16"/>
    <property type="match status" value="1"/>
</dbReference>
<dbReference type="InterPro" id="IPR053159">
    <property type="entry name" value="Hybrid_Histidine_Kinase"/>
</dbReference>
<evidence type="ECO:0000259" key="4">
    <source>
        <dbReference type="PROSITE" id="PS50883"/>
    </source>
</evidence>
<proteinExistence type="predicted"/>
<keyword evidence="2" id="KW-0175">Coiled coil</keyword>
<dbReference type="SUPFAM" id="SSF55073">
    <property type="entry name" value="Nucleotide cyclase"/>
    <property type="match status" value="1"/>
</dbReference>
<dbReference type="GO" id="GO:0005524">
    <property type="term" value="F:ATP binding"/>
    <property type="evidence" value="ECO:0007669"/>
    <property type="project" value="InterPro"/>
</dbReference>
<dbReference type="SMART" id="SM00065">
    <property type="entry name" value="GAF"/>
    <property type="match status" value="1"/>
</dbReference>
<dbReference type="Pfam" id="PF00990">
    <property type="entry name" value="GGDEF"/>
    <property type="match status" value="1"/>
</dbReference>
<dbReference type="PROSITE" id="PS50887">
    <property type="entry name" value="GGDEF"/>
    <property type="match status" value="1"/>
</dbReference>
<feature type="domain" description="GGDEF" evidence="5">
    <location>
        <begin position="1569"/>
        <end position="1702"/>
    </location>
</feature>
<comment type="caution">
    <text evidence="6">The sequence shown here is derived from an EMBL/GenBank/DDBJ whole genome shotgun (WGS) entry which is preliminary data.</text>
</comment>
<dbReference type="Pfam" id="PF00563">
    <property type="entry name" value="EAL"/>
    <property type="match status" value="1"/>
</dbReference>
<dbReference type="InterPro" id="IPR035919">
    <property type="entry name" value="EAL_sf"/>
</dbReference>
<dbReference type="InterPro" id="IPR043128">
    <property type="entry name" value="Rev_trsase/Diguanyl_cyclase"/>
</dbReference>
<comment type="subcellular location">
    <subcellularLocation>
        <location evidence="1">Membrane</location>
        <topology evidence="1">Single-pass membrane protein</topology>
    </subcellularLocation>
</comment>
<dbReference type="Pfam" id="PF00069">
    <property type="entry name" value="Pkinase"/>
    <property type="match status" value="1"/>
</dbReference>
<dbReference type="Gene3D" id="3.20.20.450">
    <property type="entry name" value="EAL domain"/>
    <property type="match status" value="1"/>
</dbReference>
<evidence type="ECO:0000313" key="6">
    <source>
        <dbReference type="EMBL" id="HFM97941.1"/>
    </source>
</evidence>
<dbReference type="Pfam" id="PF01590">
    <property type="entry name" value="GAF"/>
    <property type="match status" value="1"/>
</dbReference>
<dbReference type="PANTHER" id="PTHR43642:SF1">
    <property type="entry name" value="HYBRID SIGNAL TRANSDUCTION HISTIDINE KINASE G"/>
    <property type="match status" value="1"/>
</dbReference>
<dbReference type="InterPro" id="IPR003018">
    <property type="entry name" value="GAF"/>
</dbReference>
<dbReference type="PROSITE" id="PS50011">
    <property type="entry name" value="PROTEIN_KINASE_DOM"/>
    <property type="match status" value="1"/>
</dbReference>
<dbReference type="GO" id="GO:0004672">
    <property type="term" value="F:protein kinase activity"/>
    <property type="evidence" value="ECO:0007669"/>
    <property type="project" value="InterPro"/>
</dbReference>
<dbReference type="CDD" id="cd01949">
    <property type="entry name" value="GGDEF"/>
    <property type="match status" value="1"/>
</dbReference>
<dbReference type="Gene3D" id="3.40.50.300">
    <property type="entry name" value="P-loop containing nucleotide triphosphate hydrolases"/>
    <property type="match status" value="1"/>
</dbReference>
<dbReference type="Gene3D" id="1.10.510.10">
    <property type="entry name" value="Transferase(Phosphotransferase) domain 1"/>
    <property type="match status" value="1"/>
</dbReference>
<dbReference type="CDD" id="cd01948">
    <property type="entry name" value="EAL"/>
    <property type="match status" value="1"/>
</dbReference>
<feature type="domain" description="Protein kinase" evidence="3">
    <location>
        <begin position="7"/>
        <end position="273"/>
    </location>
</feature>
<dbReference type="InterPro" id="IPR027417">
    <property type="entry name" value="P-loop_NTPase"/>
</dbReference>
<dbReference type="Gene3D" id="3.30.70.270">
    <property type="match status" value="1"/>
</dbReference>
<dbReference type="Gene3D" id="3.30.200.20">
    <property type="entry name" value="Phosphorylase Kinase, domain 1"/>
    <property type="match status" value="1"/>
</dbReference>
<dbReference type="InterPro" id="IPR001633">
    <property type="entry name" value="EAL_dom"/>
</dbReference>
<dbReference type="NCBIfam" id="TIGR00254">
    <property type="entry name" value="GGDEF"/>
    <property type="match status" value="1"/>
</dbReference>
<organism evidence="6">
    <name type="scientific">Oscillatoriales cyanobacterium SpSt-418</name>
    <dbReference type="NCBI Taxonomy" id="2282169"/>
    <lineage>
        <taxon>Bacteria</taxon>
        <taxon>Bacillati</taxon>
        <taxon>Cyanobacteriota</taxon>
        <taxon>Cyanophyceae</taxon>
        <taxon>Oscillatoriophycideae</taxon>
        <taxon>Oscillatoriales</taxon>
    </lineage>
</organism>
<dbReference type="SUPFAM" id="SSF141868">
    <property type="entry name" value="EAL domain-like"/>
    <property type="match status" value="1"/>
</dbReference>
<evidence type="ECO:0000256" key="2">
    <source>
        <dbReference type="SAM" id="Coils"/>
    </source>
</evidence>
<dbReference type="SMART" id="SM00267">
    <property type="entry name" value="GGDEF"/>
    <property type="match status" value="1"/>
</dbReference>
<dbReference type="InterPro" id="IPR008271">
    <property type="entry name" value="Ser/Thr_kinase_AS"/>
</dbReference>
<dbReference type="SMART" id="SM00052">
    <property type="entry name" value="EAL"/>
    <property type="match status" value="1"/>
</dbReference>
<dbReference type="InterPro" id="IPR041664">
    <property type="entry name" value="AAA_16"/>
</dbReference>
<dbReference type="FunFam" id="3.20.20.450:FF:000001">
    <property type="entry name" value="Cyclic di-GMP phosphodiesterase yahA"/>
    <property type="match status" value="1"/>
</dbReference>
<dbReference type="InterPro" id="IPR011009">
    <property type="entry name" value="Kinase-like_dom_sf"/>
</dbReference>
<dbReference type="InterPro" id="IPR000719">
    <property type="entry name" value="Prot_kinase_dom"/>
</dbReference>
<dbReference type="InterPro" id="IPR029016">
    <property type="entry name" value="GAF-like_dom_sf"/>
</dbReference>
<dbReference type="SUPFAM" id="SSF55781">
    <property type="entry name" value="GAF domain-like"/>
    <property type="match status" value="1"/>
</dbReference>
<dbReference type="FunFam" id="3.30.70.270:FF:000001">
    <property type="entry name" value="Diguanylate cyclase domain protein"/>
    <property type="match status" value="1"/>
</dbReference>
<dbReference type="PANTHER" id="PTHR43642">
    <property type="entry name" value="HYBRID SIGNAL TRANSDUCTION HISTIDINE KINASE G"/>
    <property type="match status" value="1"/>
</dbReference>
<dbReference type="EMBL" id="DSRU01000128">
    <property type="protein sequence ID" value="HFM97941.1"/>
    <property type="molecule type" value="Genomic_DNA"/>
</dbReference>
<dbReference type="SUPFAM" id="SSF52540">
    <property type="entry name" value="P-loop containing nucleoside triphosphate hydrolases"/>
    <property type="match status" value="1"/>
</dbReference>
<sequence>MIELIGYRITEQLHTGMKSLVYRGQSQLEPQDVVIKVLRSEFPKLAELVQFRNQFTTTRGLNLPNIVQPYALVPYHNSYALIMEDFGGISLKVWLEQQREMGQPVIAIAQFLDIALQLADVLHGLYQKQVIHKDIKPSNILINPETRQIKLTDFSIASLLPRETTVIQMLGSMEGTLTHISPEQTGRMNRGIDYRTDYYSLGVTLYELLTGHLPFETQTPMELVYCHMAKQPLPIQHWNPSVPGVVSEIVSKLMAKNPEDRYQSALGLKHDLARCRTQLEQTGVIAPFSLGQRDISDRFLIPETLYGRDKEITTLLAAFERIAQSGEPGHSELILVAGYSGIGKTAVINEVQKPIVRQQGYFIKGKFDQFNRNIPFSAFLSALHDLISQLLSESDCQLQQWRTHILQALGNNGQLLIDAIPDLEQIIGPQPPVVELAGNAAQTRFNLVFQKFIQVFATATHPLVIFLDDLQWADLASLELLGRLMGEMACHHLLVIGAYRDNEVSPAHPLMLTLEEIRKSGAIAHTLSLPPLTAESLNQLIADTLACSLPLAQPLSTLIYQKTQGNPFFATQFLQALYQDGIITFDVTQGCWQCDIVRVREAALTEDVVVFMAQQLQKLAPYTQEMLKLAGCIGNQFDLATLAIVAQQPELEVAIALWNALEMGLVLPQSEVYKFFLEPDANLDSPFFRLAIPDLTYKFLHDRIQQAAYSLIPDEQKQETHLKMGQLLLQQSSPTQREEHLFAIVNHLNRGQALLQTAAEREELAQLNLQAGRKAKTATAYRAAVDYLHQGIRLLPAAAWEQKYDLTLALHQEITEASYLCTNFEQMEQWAAISIQQARSLLDTVPIYEVRLLAGRAQGNYLAAVRTGLEVLHSLGVDFSEQPTASEIQQALAATYQLWCDRPPLSLLDLPLMNDPQRLAAMQIMTKLTAPTYRALPALMPLLMAKQVEFSIRFGNSPISIFSYAGYGMALCGMGKIDVGYEFGQVSLGLLAQLQATACESRAGYLVYNFISHWKDPIHQALPAFVKAYQSGLATGDLECVVLNAQAYCHYAYFAGLSLADLATEMAAYRQTLRQLKQVSLKCLEIVQQAVLKLLGEGETPWLLTGSVYNAEESVAFHLEHGDRTSLFHYHFNQTVLYYLFGCLEQAEQAAQQVEVYQDGGRAQFPLALYSFYDALIHLARYPQTPPTEQPARWERILEQQAKLEKWASFAPHNHRHRWELIEAETARVEGRNLDAMEAYDRAIATARTHGFPQDESLANELAAKFYLTWGRDKLAQPYLQDAYYGYARWGAKAKAQQLEALYPQVLQSILSPAQPVASEVSLVKVADVTTSSSNTAHLDLAAVINASQAISKELHPNQLIITLTKLALENAGAEQGALTLLQDNQLMVVAQCLRDKVCTVQMTPLAGNESLPNSLIHFVFRTAETFVIDDIRVEPRFAADPYIMQQAPRSVLCMPLMQKNQPMGVLYLENSLTSGVFTGDRMNVLKILCAQAAISFENANLYENLQLSNRNLQQSLETLQKTQTQLLQATEKLQHDALYDALTNLPNRNCFMNLLNHAIQLNKRHSQRLYAVLFIDLDRFKNINDSLGHIIGDEFLKLAGQRLQSCVRPSDVVARLGGDEFAILLEELQHPDNALDVAQRIQTQFALSFRCGDYEIFSTTSTGITYSTFNYQEATQVLRDADIALYQAKANGRNQYIVFDPDMQTQVARRLELENELRRALEAQEFCLHYQPIIALSTGKLKGFEALIRWQHPTRGRISPVEFIPVAEETGLIGRIGWWVLQEACQQLATWLATNVCSTLPTINVNLSALQLKQPELIGQLEEILQATQIPRECLRLEITESCILETFTFEAQTLKRIKALGVRLCIDDFGTGYSSLSRLHEFPIDTLKIDRSFVQRLNQNSLETVQMILTLAHGLGMDVVAEGIETEAELEILQRLGCEFGQGYWYAPPLDATQAFTWLKKQR</sequence>
<dbReference type="PROSITE" id="PS50883">
    <property type="entry name" value="EAL"/>
    <property type="match status" value="1"/>
</dbReference>